<organism evidence="2 3">
    <name type="scientific">Shewanella bicestrii</name>
    <dbReference type="NCBI Taxonomy" id="2018305"/>
    <lineage>
        <taxon>Bacteria</taxon>
        <taxon>Pseudomonadati</taxon>
        <taxon>Pseudomonadota</taxon>
        <taxon>Gammaproteobacteria</taxon>
        <taxon>Alteromonadales</taxon>
        <taxon>Shewanellaceae</taxon>
        <taxon>Shewanella</taxon>
    </lineage>
</organism>
<proteinExistence type="predicted"/>
<reference evidence="2 3" key="1">
    <citation type="submission" date="2017-07" db="EMBL/GenBank/DDBJ databases">
        <title>Phenotypical and genomic characterization of a clinical isolate of Shewanella bicestrii sp. nov. producing an extended-spectrum beta-lactamase and a new oxacillinase variant.</title>
        <authorList>
            <person name="Jousset A.B."/>
            <person name="Bonnin R.A."/>
            <person name="Girlich D."/>
            <person name="Dabos L."/>
            <person name="Potron A."/>
            <person name="Dortet L."/>
            <person name="Glaser P."/>
            <person name="Naas T."/>
        </authorList>
    </citation>
    <scope>NUCLEOTIDE SEQUENCE [LARGE SCALE GENOMIC DNA]</scope>
    <source>
        <strain evidence="2 3">JAB-1</strain>
    </source>
</reference>
<dbReference type="RefSeq" id="WP_089067678.1">
    <property type="nucleotide sequence ID" value="NZ_CP022358.1"/>
</dbReference>
<keyword evidence="1" id="KW-0732">Signal</keyword>
<dbReference type="PROSITE" id="PS51257">
    <property type="entry name" value="PROKAR_LIPOPROTEIN"/>
    <property type="match status" value="1"/>
</dbReference>
<gene>
    <name evidence="2" type="ORF">CF168_09330</name>
</gene>
<sequence length="245" mass="26521">MRKIKQVALLSILLLGGCASYTTPGGSVAIGRLAESDINALMSVQAAATFPAHIAVARIQAPGYASYRLSSFGTGRYSVVTTREVETEADFTQLAKMPQVAGIAPLNRILLPEQLDSIKSLREAAARLKADILLIYTFDTSFHAGEQQFAPLNVISLGLLKNKEVSVTTTVSAALFDVRTEYLYGLAESTAKESRNASVWSTSDAVDDLRRVTEKQAFSQLIPEIEKTWAGVIAQYVNSSMKLTN</sequence>
<keyword evidence="3" id="KW-1185">Reference proteome</keyword>
<dbReference type="Proteomes" id="UP000198367">
    <property type="component" value="Chromosome"/>
</dbReference>
<evidence type="ECO:0000256" key="1">
    <source>
        <dbReference type="SAM" id="SignalP"/>
    </source>
</evidence>
<dbReference type="KEGG" id="sbj:CF168_09330"/>
<protein>
    <recommendedName>
        <fullName evidence="4">Lipoprotein</fullName>
    </recommendedName>
</protein>
<name>A0A220ULP0_9GAMM</name>
<accession>A0A220ULP0</accession>
<dbReference type="EMBL" id="CP022358">
    <property type="protein sequence ID" value="ASK69059.1"/>
    <property type="molecule type" value="Genomic_DNA"/>
</dbReference>
<evidence type="ECO:0000313" key="3">
    <source>
        <dbReference type="Proteomes" id="UP000198367"/>
    </source>
</evidence>
<feature type="chain" id="PRO_5012600865" description="Lipoprotein" evidence="1">
    <location>
        <begin position="22"/>
        <end position="245"/>
    </location>
</feature>
<evidence type="ECO:0000313" key="2">
    <source>
        <dbReference type="EMBL" id="ASK69059.1"/>
    </source>
</evidence>
<evidence type="ECO:0008006" key="4">
    <source>
        <dbReference type="Google" id="ProtNLM"/>
    </source>
</evidence>
<feature type="signal peptide" evidence="1">
    <location>
        <begin position="1"/>
        <end position="21"/>
    </location>
</feature>
<dbReference type="AlphaFoldDB" id="A0A220ULP0"/>